<dbReference type="InterPro" id="IPR001567">
    <property type="entry name" value="Pept_M3A_M3B_dom"/>
</dbReference>
<evidence type="ECO:0000313" key="11">
    <source>
        <dbReference type="Proteomes" id="UP001461498"/>
    </source>
</evidence>
<gene>
    <name evidence="10" type="ORF">O3M35_011644</name>
</gene>
<dbReference type="InterPro" id="IPR024077">
    <property type="entry name" value="Neurolysin/TOP_dom2"/>
</dbReference>
<proteinExistence type="inferred from homology"/>
<evidence type="ECO:0000256" key="4">
    <source>
        <dbReference type="ARBA" id="ARBA00022801"/>
    </source>
</evidence>
<keyword evidence="5 7" id="KW-0862">Zinc</keyword>
<dbReference type="Proteomes" id="UP001461498">
    <property type="component" value="Unassembled WGS sequence"/>
</dbReference>
<dbReference type="InterPro" id="IPR045666">
    <property type="entry name" value="OpdA_N"/>
</dbReference>
<dbReference type="PANTHER" id="PTHR11804:SF83">
    <property type="entry name" value="LD37516P"/>
    <property type="match status" value="1"/>
</dbReference>
<evidence type="ECO:0008006" key="12">
    <source>
        <dbReference type="Google" id="ProtNLM"/>
    </source>
</evidence>
<dbReference type="PANTHER" id="PTHR11804">
    <property type="entry name" value="PROTEASE M3 THIMET OLIGOPEPTIDASE-RELATED"/>
    <property type="match status" value="1"/>
</dbReference>
<feature type="domain" description="Peptidase M3A/M3B catalytic" evidence="8">
    <location>
        <begin position="257"/>
        <end position="696"/>
    </location>
</feature>
<evidence type="ECO:0000259" key="8">
    <source>
        <dbReference type="Pfam" id="PF01432"/>
    </source>
</evidence>
<dbReference type="AlphaFoldDB" id="A0AAW1CYX4"/>
<evidence type="ECO:0000256" key="5">
    <source>
        <dbReference type="ARBA" id="ARBA00022833"/>
    </source>
</evidence>
<evidence type="ECO:0000256" key="2">
    <source>
        <dbReference type="ARBA" id="ARBA00022670"/>
    </source>
</evidence>
<accession>A0AAW1CYX4</accession>
<dbReference type="Pfam" id="PF19310">
    <property type="entry name" value="TOP_N"/>
    <property type="match status" value="1"/>
</dbReference>
<keyword evidence="6 7" id="KW-0482">Metalloprotease</keyword>
<evidence type="ECO:0000259" key="9">
    <source>
        <dbReference type="Pfam" id="PF19310"/>
    </source>
</evidence>
<keyword evidence="2 7" id="KW-0645">Protease</keyword>
<evidence type="ECO:0000256" key="3">
    <source>
        <dbReference type="ARBA" id="ARBA00022723"/>
    </source>
</evidence>
<dbReference type="GO" id="GO:0006508">
    <property type="term" value="P:proteolysis"/>
    <property type="evidence" value="ECO:0007669"/>
    <property type="project" value="UniProtKB-KW"/>
</dbReference>
<evidence type="ECO:0000256" key="6">
    <source>
        <dbReference type="ARBA" id="ARBA00023049"/>
    </source>
</evidence>
<evidence type="ECO:0000256" key="1">
    <source>
        <dbReference type="ARBA" id="ARBA00006040"/>
    </source>
</evidence>
<sequence length="704" mass="80884">MVISILARRLSLNRPQRLFQQIRTGYIVLLPEISPEQWDHNPLYKNGVPDIENTTSEKCVATLGKYLLDFEHCVRQVENKISEKPDELELFDDIVDPLEDRGTKLETTWGLVKALYLVDKKKMPSQNYLSLHERARRARTLKYHSKHIYNFFKNYDVSKLIEEEQRVVSKFLTEGKLNGLSLDDNKREIFAEISKNIAFEVSKFNGNVQLSAERYSHIITDPILVKEFPEDLLRSMSISNDPYTGPWKLTLRGLDRFLQYCPDRNLRWSSWSASRQVASLDSLNNSLPLEKIRALRRDLAKLLGYNTFADMCMETKMAGSVENIQKTLEQVLEAAKPHQEKELNSLQAFAEAKGFNGTLELWDVPYWERKQIIAEYNWDDQKMKEFFPYEKVLNGLFKIVSEFLNIRIEEAKGIKTWHPDCKAYNIFDSGDNKSIAIIYIDPFQRGNKLLTDVGQVISLWPVARALGSSLPLASIILNIPISLGKKEPPLLTLHDVNMLFSKFGEALQQVLSAVNYLEVSGLNNVEWDAVHIVSNFMSYLLTDPNVVQEISGHYKTNEAVPVTNLAPILCHMPGFHLCKEIYFANLDLNLHLQDKFWLRIMKEMWPEYFCFDLDKSDAHPLSFTSSISQGMSCAIYSKLWSKILAADAFSSYKSDTDKSNVGARFRDTFLSFGGGCHPSEVFRRFQGRDPTPETFIALNFPEST</sequence>
<evidence type="ECO:0000313" key="10">
    <source>
        <dbReference type="EMBL" id="KAK9502973.1"/>
    </source>
</evidence>
<dbReference type="SUPFAM" id="SSF55486">
    <property type="entry name" value="Metalloproteases ('zincins'), catalytic domain"/>
    <property type="match status" value="1"/>
</dbReference>
<dbReference type="Gene3D" id="3.40.390.10">
    <property type="entry name" value="Collagenase (Catalytic Domain)"/>
    <property type="match status" value="1"/>
</dbReference>
<dbReference type="GO" id="GO:0004222">
    <property type="term" value="F:metalloendopeptidase activity"/>
    <property type="evidence" value="ECO:0007669"/>
    <property type="project" value="InterPro"/>
</dbReference>
<comment type="caution">
    <text evidence="10">The sequence shown here is derived from an EMBL/GenBank/DDBJ whole genome shotgun (WGS) entry which is preliminary data.</text>
</comment>
<keyword evidence="11" id="KW-1185">Reference proteome</keyword>
<organism evidence="10 11">
    <name type="scientific">Rhynocoris fuscipes</name>
    <dbReference type="NCBI Taxonomy" id="488301"/>
    <lineage>
        <taxon>Eukaryota</taxon>
        <taxon>Metazoa</taxon>
        <taxon>Ecdysozoa</taxon>
        <taxon>Arthropoda</taxon>
        <taxon>Hexapoda</taxon>
        <taxon>Insecta</taxon>
        <taxon>Pterygota</taxon>
        <taxon>Neoptera</taxon>
        <taxon>Paraneoptera</taxon>
        <taxon>Hemiptera</taxon>
        <taxon>Heteroptera</taxon>
        <taxon>Panheteroptera</taxon>
        <taxon>Cimicomorpha</taxon>
        <taxon>Reduviidae</taxon>
        <taxon>Harpactorinae</taxon>
        <taxon>Harpactorini</taxon>
        <taxon>Rhynocoris</taxon>
    </lineage>
</organism>
<keyword evidence="3 7" id="KW-0479">Metal-binding</keyword>
<name>A0AAW1CYX4_9HEMI</name>
<dbReference type="Pfam" id="PF01432">
    <property type="entry name" value="Peptidase_M3"/>
    <property type="match status" value="1"/>
</dbReference>
<dbReference type="Gene3D" id="1.10.1370.40">
    <property type="match status" value="1"/>
</dbReference>
<dbReference type="InterPro" id="IPR024079">
    <property type="entry name" value="MetalloPept_cat_dom_sf"/>
</dbReference>
<comment type="cofactor">
    <cofactor evidence="7">
        <name>Zn(2+)</name>
        <dbReference type="ChEBI" id="CHEBI:29105"/>
    </cofactor>
    <text evidence="7">Binds 1 zinc ion.</text>
</comment>
<dbReference type="InterPro" id="IPR045090">
    <property type="entry name" value="Pept_M3A_M3B"/>
</dbReference>
<dbReference type="Gene3D" id="1.10.1370.10">
    <property type="entry name" value="Neurolysin, domain 3"/>
    <property type="match status" value="1"/>
</dbReference>
<feature type="domain" description="Oligopeptidase A N-terminal" evidence="9">
    <location>
        <begin position="71"/>
        <end position="187"/>
    </location>
</feature>
<evidence type="ECO:0000256" key="7">
    <source>
        <dbReference type="RuleBase" id="RU003435"/>
    </source>
</evidence>
<dbReference type="GO" id="GO:0046872">
    <property type="term" value="F:metal ion binding"/>
    <property type="evidence" value="ECO:0007669"/>
    <property type="project" value="UniProtKB-UniRule"/>
</dbReference>
<keyword evidence="4 7" id="KW-0378">Hydrolase</keyword>
<protein>
    <recommendedName>
        <fullName evidence="12">Cytosolic oligopeptidase A</fullName>
    </recommendedName>
</protein>
<comment type="similarity">
    <text evidence="1 7">Belongs to the peptidase M3 family.</text>
</comment>
<reference evidence="10 11" key="1">
    <citation type="submission" date="2022-12" db="EMBL/GenBank/DDBJ databases">
        <title>Chromosome-level genome assembly of true bugs.</title>
        <authorList>
            <person name="Ma L."/>
            <person name="Li H."/>
        </authorList>
    </citation>
    <scope>NUCLEOTIDE SEQUENCE [LARGE SCALE GENOMIC DNA]</scope>
    <source>
        <strain evidence="10">Lab_2022b</strain>
    </source>
</reference>
<dbReference type="EMBL" id="JAPXFL010000008">
    <property type="protein sequence ID" value="KAK9502973.1"/>
    <property type="molecule type" value="Genomic_DNA"/>
</dbReference>